<dbReference type="EMBL" id="RCNT01000008">
    <property type="protein sequence ID" value="RMA41278.1"/>
    <property type="molecule type" value="Genomic_DNA"/>
</dbReference>
<protein>
    <recommendedName>
        <fullName evidence="8">Phosphohydrolase</fullName>
    </recommendedName>
</protein>
<dbReference type="InterPro" id="IPR032285">
    <property type="entry name" value="Metallophos_N"/>
</dbReference>
<feature type="domain" description="Calcineurin-like phosphoesterase C-terminal" evidence="4">
    <location>
        <begin position="396"/>
        <end position="551"/>
    </location>
</feature>
<keyword evidence="7" id="KW-1185">Reference proteome</keyword>
<dbReference type="GO" id="GO:0016787">
    <property type="term" value="F:hydrolase activity"/>
    <property type="evidence" value="ECO:0007669"/>
    <property type="project" value="InterPro"/>
</dbReference>
<dbReference type="AlphaFoldDB" id="A0A3L9Y213"/>
<feature type="domain" description="Calcineurin-like phosphoesterase N-terminal" evidence="5">
    <location>
        <begin position="63"/>
        <end position="126"/>
    </location>
</feature>
<proteinExistence type="predicted"/>
<evidence type="ECO:0000259" key="3">
    <source>
        <dbReference type="Pfam" id="PF00149"/>
    </source>
</evidence>
<dbReference type="InterPro" id="IPR032288">
    <property type="entry name" value="Metallophos_C"/>
</dbReference>
<comment type="caution">
    <text evidence="6">The sequence shown here is derived from an EMBL/GenBank/DDBJ whole genome shotgun (WGS) entry which is preliminary data.</text>
</comment>
<evidence type="ECO:0000259" key="4">
    <source>
        <dbReference type="Pfam" id="PF16370"/>
    </source>
</evidence>
<evidence type="ECO:0000256" key="1">
    <source>
        <dbReference type="SAM" id="MobiDB-lite"/>
    </source>
</evidence>
<sequence>MTPGRFTGRAALLAAVSLSIAAPALARTDYVADIHVVPGSGSTAETVTGVVFHDLSRDGMRQDDEPGVGGVIVSNGRDVTQTGPDGSYRLPVFDNMTVMVSEPAAWDVPVNVHGVPQFFYHHKPEGTPETLRYGGLAPTGPLPDAINFPMIRTGIDEAFSCVMMGDTQPYSNTEVGYVRDGVLDSLLDRDLSDAACMVMLGDVMGDDLSLLPRFMDVFSVLDLPQYYIHGNHDFDFDASSDAHSADSWRQIYGPNYYSFEMGEVLFVALDNVVYPCGPEDSGPGGRDACADPERTVYNGRVTDDQMAWLEATLALVPEDHLVVLMHHIPFVSFIDSNTGRHQTDNLAQIHEMLAGRPAVSFSGHTHTFEYLAAGEWYQGWEEQVGVTRLPFDHVVGGAPSGNWFFGDLSFDGTPLSFARGGTPPGYMIVEFDGSNFVVNFHAANQSPDRQMALSFNTPQFRDWFTELFAWTEARGDTSADAPPLTVNDLADVKLFTPEELAEGVYLTANVWNGTRNSRVMAQIGDGPMMEMTRTQAGNGEDVLTGAEYADPFSVPRQMTVGRYAWQSQSGDARAQGFEIWQGRQFGPAVPQSAEAWMIADSSSHLWRLEMPADLPEGANVITVTATDQHGREWRDRITFEVRSERPAPLWDNSLWEDPTN</sequence>
<feature type="region of interest" description="Disordered" evidence="1">
    <location>
        <begin position="58"/>
        <end position="86"/>
    </location>
</feature>
<evidence type="ECO:0000313" key="7">
    <source>
        <dbReference type="Proteomes" id="UP000281343"/>
    </source>
</evidence>
<feature type="chain" id="PRO_5018105806" description="Phosphohydrolase" evidence="2">
    <location>
        <begin position="27"/>
        <end position="660"/>
    </location>
</feature>
<dbReference type="InterPro" id="IPR051918">
    <property type="entry name" value="STPP_CPPED1"/>
</dbReference>
<name>A0A3L9Y213_9RHOB</name>
<gene>
    <name evidence="6" type="ORF">D9R08_15625</name>
</gene>
<feature type="domain" description="Calcineurin-like phosphoesterase" evidence="3">
    <location>
        <begin position="198"/>
        <end position="367"/>
    </location>
</feature>
<dbReference type="Proteomes" id="UP000281343">
    <property type="component" value="Unassembled WGS sequence"/>
</dbReference>
<evidence type="ECO:0000256" key="2">
    <source>
        <dbReference type="SAM" id="SignalP"/>
    </source>
</evidence>
<dbReference type="PANTHER" id="PTHR43143:SF1">
    <property type="entry name" value="SERINE_THREONINE-PROTEIN PHOSPHATASE CPPED1"/>
    <property type="match status" value="1"/>
</dbReference>
<dbReference type="InterPro" id="IPR013783">
    <property type="entry name" value="Ig-like_fold"/>
</dbReference>
<dbReference type="InterPro" id="IPR029052">
    <property type="entry name" value="Metallo-depent_PP-like"/>
</dbReference>
<evidence type="ECO:0000313" key="6">
    <source>
        <dbReference type="EMBL" id="RMA41278.1"/>
    </source>
</evidence>
<dbReference type="Pfam" id="PF00149">
    <property type="entry name" value="Metallophos"/>
    <property type="match status" value="1"/>
</dbReference>
<evidence type="ECO:0008006" key="8">
    <source>
        <dbReference type="Google" id="ProtNLM"/>
    </source>
</evidence>
<dbReference type="InterPro" id="IPR004843">
    <property type="entry name" value="Calcineurin-like_PHP"/>
</dbReference>
<accession>A0A3L9Y213</accession>
<dbReference type="SUPFAM" id="SSF56300">
    <property type="entry name" value="Metallo-dependent phosphatases"/>
    <property type="match status" value="1"/>
</dbReference>
<evidence type="ECO:0000259" key="5">
    <source>
        <dbReference type="Pfam" id="PF16371"/>
    </source>
</evidence>
<reference evidence="6 7" key="1">
    <citation type="submission" date="2018-10" db="EMBL/GenBank/DDBJ databases">
        <authorList>
            <person name="Jung H.S."/>
            <person name="Jeon C.O."/>
        </authorList>
    </citation>
    <scope>NUCLEOTIDE SEQUENCE [LARGE SCALE GENOMIC DNA]</scope>
    <source>
        <strain evidence="6 7">MA-7-27</strain>
    </source>
</reference>
<organism evidence="6 7">
    <name type="scientific">Rhodophyticola porphyridii</name>
    <dbReference type="NCBI Taxonomy" id="1852017"/>
    <lineage>
        <taxon>Bacteria</taxon>
        <taxon>Pseudomonadati</taxon>
        <taxon>Pseudomonadota</taxon>
        <taxon>Alphaproteobacteria</taxon>
        <taxon>Rhodobacterales</taxon>
        <taxon>Roseobacteraceae</taxon>
        <taxon>Rhodophyticola</taxon>
    </lineage>
</organism>
<feature type="signal peptide" evidence="2">
    <location>
        <begin position="1"/>
        <end position="26"/>
    </location>
</feature>
<dbReference type="PANTHER" id="PTHR43143">
    <property type="entry name" value="METALLOPHOSPHOESTERASE, CALCINEURIN SUPERFAMILY"/>
    <property type="match status" value="1"/>
</dbReference>
<dbReference type="Gene3D" id="2.60.40.10">
    <property type="entry name" value="Immunoglobulins"/>
    <property type="match status" value="1"/>
</dbReference>
<dbReference type="Pfam" id="PF16371">
    <property type="entry name" value="MetallophosN"/>
    <property type="match status" value="1"/>
</dbReference>
<dbReference type="Pfam" id="PF16370">
    <property type="entry name" value="MetallophosC"/>
    <property type="match status" value="1"/>
</dbReference>
<keyword evidence="2" id="KW-0732">Signal</keyword>
<dbReference type="Gene3D" id="3.60.21.10">
    <property type="match status" value="1"/>
</dbReference>